<proteinExistence type="predicted"/>
<evidence type="ECO:0000313" key="2">
    <source>
        <dbReference type="EMBL" id="RKD22072.1"/>
    </source>
</evidence>
<keyword evidence="1" id="KW-1133">Transmembrane helix</keyword>
<protein>
    <submittedName>
        <fullName evidence="2">Acid phosphatase</fullName>
    </submittedName>
</protein>
<feature type="transmembrane region" description="Helical" evidence="1">
    <location>
        <begin position="118"/>
        <end position="137"/>
    </location>
</feature>
<dbReference type="Proteomes" id="UP000284219">
    <property type="component" value="Unassembled WGS sequence"/>
</dbReference>
<feature type="transmembrane region" description="Helical" evidence="1">
    <location>
        <begin position="6"/>
        <end position="28"/>
    </location>
</feature>
<dbReference type="AlphaFoldDB" id="A0A419SFB6"/>
<keyword evidence="3" id="KW-1185">Reference proteome</keyword>
<comment type="caution">
    <text evidence="2">The sequence shown here is derived from an EMBL/GenBank/DDBJ whole genome shotgun (WGS) entry which is preliminary data.</text>
</comment>
<keyword evidence="1" id="KW-0812">Transmembrane</keyword>
<gene>
    <name evidence="2" type="ORF">BEP19_13450</name>
</gene>
<keyword evidence="1" id="KW-0472">Membrane</keyword>
<evidence type="ECO:0000256" key="1">
    <source>
        <dbReference type="SAM" id="Phobius"/>
    </source>
</evidence>
<dbReference type="RefSeq" id="WP_120190748.1">
    <property type="nucleotide sequence ID" value="NZ_MCHY01000010.1"/>
</dbReference>
<dbReference type="PANTHER" id="PTHR31446">
    <property type="entry name" value="ACID PHOSPHATASE/VANADIUM-DEPENDENT HALOPEROXIDASE-RELATED PROTEIN"/>
    <property type="match status" value="1"/>
</dbReference>
<feature type="transmembrane region" description="Helical" evidence="1">
    <location>
        <begin position="66"/>
        <end position="86"/>
    </location>
</feature>
<feature type="transmembrane region" description="Helical" evidence="1">
    <location>
        <begin position="40"/>
        <end position="60"/>
    </location>
</feature>
<dbReference type="EMBL" id="MCHY01000010">
    <property type="protein sequence ID" value="RKD22072.1"/>
    <property type="molecule type" value="Genomic_DNA"/>
</dbReference>
<organism evidence="2 3">
    <name type="scientific">Ammoniphilus oxalaticus</name>
    <dbReference type="NCBI Taxonomy" id="66863"/>
    <lineage>
        <taxon>Bacteria</taxon>
        <taxon>Bacillati</taxon>
        <taxon>Bacillota</taxon>
        <taxon>Bacilli</taxon>
        <taxon>Bacillales</taxon>
        <taxon>Paenibacillaceae</taxon>
        <taxon>Aneurinibacillus group</taxon>
        <taxon>Ammoniphilus</taxon>
    </lineage>
</organism>
<dbReference type="OrthoDB" id="9792681at2"/>
<evidence type="ECO:0000313" key="3">
    <source>
        <dbReference type="Proteomes" id="UP000284219"/>
    </source>
</evidence>
<dbReference type="Pfam" id="PF02681">
    <property type="entry name" value="DUF212"/>
    <property type="match status" value="1"/>
</dbReference>
<name>A0A419SFB6_9BACL</name>
<sequence>MNVTWIYAVLPLIAWFCSGVLKFAINYARFGAEARERIGNGGFPSTHTTVVSSAVMLIGFKEGFNTPLFSLGLAFLMITIIDATGVRRAVGDHAQHLNRLIKPSQQKKLRESQGHTKWEALGGLALGALLGYIGAWIP</sequence>
<accession>A0A419SFB6</accession>
<reference evidence="2 3" key="1">
    <citation type="submission" date="2016-08" db="EMBL/GenBank/DDBJ databases">
        <title>Novel Firmicute Genomes.</title>
        <authorList>
            <person name="Poppleton D.I."/>
            <person name="Gribaldo S."/>
        </authorList>
    </citation>
    <scope>NUCLEOTIDE SEQUENCE [LARGE SCALE GENOMIC DNA]</scope>
    <source>
        <strain evidence="2 3">RAOx-1</strain>
    </source>
</reference>
<dbReference type="PANTHER" id="PTHR31446:SF39">
    <property type="entry name" value="ACID PHOSPHATASE_VANADIUM-DEPENDENT HALOPEROXIDASE-RELATED PROTEIN"/>
    <property type="match status" value="1"/>
</dbReference>
<dbReference type="InterPro" id="IPR003832">
    <property type="entry name" value="DUF212"/>
</dbReference>